<keyword evidence="4" id="KW-0963">Cytoplasm</keyword>
<comment type="similarity">
    <text evidence="2">Belongs to the MAP65/ASE1 family.</text>
</comment>
<feature type="region of interest" description="Disordered" evidence="6">
    <location>
        <begin position="527"/>
        <end position="554"/>
    </location>
</feature>
<dbReference type="AlphaFoldDB" id="A0ABD3BEV8"/>
<dbReference type="PANTHER" id="PTHR19321:SF7">
    <property type="entry name" value="65-KDA MICROTUBULE-ASSOCIATED PROTEIN 3"/>
    <property type="match status" value="1"/>
</dbReference>
<sequence length="726" mass="81630">MAQHNLGSKMKTTCGSLLFELQKIWDEIGEADKERDKMLLELEQECLDAYRRKVDHANRCRAQLRQAVADAEAQLADIYASLGDRPVHINKSGSLKKEIQSIMPQLEGMKRKRDERKSQFAEVLKQINIISKELSGSTDEKLTTVVIDEHDLTTKRLDDLRSQLLLLQKEKDERVKQVHDQLTVLNALCMVLGMDFKSTVGSVHPTLVDSSGTKSINTDTIKSLSATISTLKGVKLQRMQRLQELAMTMVELWNLIDTPLEEQQKFQNVTRTIASAEHEITEPNSLSLDFIDKAEAEVSRLQEMKTSKIKDLILRKTEILEEICRGAHMAVDGKLGDLSVESIESGAISPSYVLEQLEFQISKVKEDAFSRKEILEKVQKWLAAREEESWLEEYNRDDNRYNAGRGTHLMLKRAEKARVMVNKIPEVLSSFLKKLCVLKKNKKDVVAGGCMVKFGNTLKKVGAIVDALKSKVKAWEKEQKTEFLYDGVGLIYMIDEYCELKHLKDQERQKQRDQKKLQGQLMTEQEAIYGSKPSPSKSSNKNFRPSNGGAANKRFSLGGAMLQNTLSDKSAHLSRSLLKNKNNNTLNRTAAHTSGKKNISSGPVKHHPSNASNSKHAEFSTLRKALSPLSSACSNIISCNNDEFQDNNTQQQTAHKTPTKNVSSANDENRTPKTMPIPFPCTPPTMSNAMLTAMTPFTPGNRSGAEEVEYSYEEKRAGFVVPKVIF</sequence>
<evidence type="ECO:0000313" key="8">
    <source>
        <dbReference type="Proteomes" id="UP001632038"/>
    </source>
</evidence>
<keyword evidence="4" id="KW-0206">Cytoskeleton</keyword>
<feature type="region of interest" description="Disordered" evidence="6">
    <location>
        <begin position="579"/>
        <end position="619"/>
    </location>
</feature>
<feature type="coiled-coil region" evidence="5">
    <location>
        <begin position="47"/>
        <end position="81"/>
    </location>
</feature>
<feature type="compositionally biased region" description="Low complexity" evidence="6">
    <location>
        <begin position="579"/>
        <end position="589"/>
    </location>
</feature>
<keyword evidence="5" id="KW-0175">Coiled coil</keyword>
<dbReference type="GO" id="GO:0005874">
    <property type="term" value="C:microtubule"/>
    <property type="evidence" value="ECO:0007669"/>
    <property type="project" value="UniProtKB-KW"/>
</dbReference>
<evidence type="ECO:0000256" key="1">
    <source>
        <dbReference type="ARBA" id="ARBA00004245"/>
    </source>
</evidence>
<dbReference type="Proteomes" id="UP001632038">
    <property type="component" value="Unassembled WGS sequence"/>
</dbReference>
<feature type="region of interest" description="Disordered" evidence="6">
    <location>
        <begin position="647"/>
        <end position="680"/>
    </location>
</feature>
<dbReference type="InterPro" id="IPR007145">
    <property type="entry name" value="MAP65_Ase1_PRC1"/>
</dbReference>
<evidence type="ECO:0000256" key="6">
    <source>
        <dbReference type="SAM" id="MobiDB-lite"/>
    </source>
</evidence>
<comment type="subcellular location">
    <subcellularLocation>
        <location evidence="1">Cytoplasm</location>
        <location evidence="1">Cytoskeleton</location>
    </subcellularLocation>
</comment>
<keyword evidence="8" id="KW-1185">Reference proteome</keyword>
<dbReference type="Pfam" id="PF03999">
    <property type="entry name" value="MAP65_ASE1"/>
    <property type="match status" value="2"/>
</dbReference>
<reference evidence="8" key="1">
    <citation type="journal article" date="2024" name="IScience">
        <title>Strigolactones Initiate the Formation of Haustorium-like Structures in Castilleja.</title>
        <authorList>
            <person name="Buerger M."/>
            <person name="Peterson D."/>
            <person name="Chory J."/>
        </authorList>
    </citation>
    <scope>NUCLEOTIDE SEQUENCE [LARGE SCALE GENOMIC DNA]</scope>
</reference>
<organism evidence="7 8">
    <name type="scientific">Castilleja foliolosa</name>
    <dbReference type="NCBI Taxonomy" id="1961234"/>
    <lineage>
        <taxon>Eukaryota</taxon>
        <taxon>Viridiplantae</taxon>
        <taxon>Streptophyta</taxon>
        <taxon>Embryophyta</taxon>
        <taxon>Tracheophyta</taxon>
        <taxon>Spermatophyta</taxon>
        <taxon>Magnoliopsida</taxon>
        <taxon>eudicotyledons</taxon>
        <taxon>Gunneridae</taxon>
        <taxon>Pentapetalae</taxon>
        <taxon>asterids</taxon>
        <taxon>lamiids</taxon>
        <taxon>Lamiales</taxon>
        <taxon>Orobanchaceae</taxon>
        <taxon>Pedicularideae</taxon>
        <taxon>Castillejinae</taxon>
        <taxon>Castilleja</taxon>
    </lineage>
</organism>
<evidence type="ECO:0000256" key="5">
    <source>
        <dbReference type="SAM" id="Coils"/>
    </source>
</evidence>
<evidence type="ECO:0000313" key="7">
    <source>
        <dbReference type="EMBL" id="KAL3615601.1"/>
    </source>
</evidence>
<dbReference type="Gene3D" id="1.20.58.1520">
    <property type="match status" value="1"/>
</dbReference>
<accession>A0ABD3BEV8</accession>
<keyword evidence="3" id="KW-0493">Microtubule</keyword>
<feature type="compositionally biased region" description="Polar residues" evidence="6">
    <location>
        <begin position="590"/>
        <end position="601"/>
    </location>
</feature>
<evidence type="ECO:0000256" key="2">
    <source>
        <dbReference type="ARBA" id="ARBA00006187"/>
    </source>
</evidence>
<dbReference type="EMBL" id="JAVIJP010000100">
    <property type="protein sequence ID" value="KAL3615601.1"/>
    <property type="molecule type" value="Genomic_DNA"/>
</dbReference>
<evidence type="ECO:0000256" key="3">
    <source>
        <dbReference type="ARBA" id="ARBA00022701"/>
    </source>
</evidence>
<evidence type="ECO:0000256" key="4">
    <source>
        <dbReference type="ARBA" id="ARBA00023212"/>
    </source>
</evidence>
<comment type="caution">
    <text evidence="7">The sequence shown here is derived from an EMBL/GenBank/DDBJ whole genome shotgun (WGS) entry which is preliminary data.</text>
</comment>
<proteinExistence type="inferred from homology"/>
<gene>
    <name evidence="7" type="ORF">CASFOL_041262</name>
</gene>
<protein>
    <submittedName>
        <fullName evidence="7">Uncharacterized protein</fullName>
    </submittedName>
</protein>
<dbReference type="PANTHER" id="PTHR19321">
    <property type="entry name" value="PROTEIN REGULATOR OF CYTOKINESIS 1 PRC1-RELATED"/>
    <property type="match status" value="1"/>
</dbReference>
<feature type="compositionally biased region" description="Polar residues" evidence="6">
    <location>
        <begin position="647"/>
        <end position="666"/>
    </location>
</feature>
<name>A0ABD3BEV8_9LAMI</name>
<feature type="compositionally biased region" description="Low complexity" evidence="6">
    <location>
        <begin position="531"/>
        <end position="547"/>
    </location>
</feature>